<dbReference type="InterPro" id="IPR005174">
    <property type="entry name" value="KIB1-4_b-propeller"/>
</dbReference>
<reference evidence="4" key="2">
    <citation type="submission" date="2023-06" db="EMBL/GenBank/DDBJ databases">
        <authorList>
            <person name="Ma L."/>
            <person name="Liu K.-W."/>
            <person name="Li Z."/>
            <person name="Hsiao Y.-Y."/>
            <person name="Qi Y."/>
            <person name="Fu T."/>
            <person name="Tang G."/>
            <person name="Zhang D."/>
            <person name="Sun W.-H."/>
            <person name="Liu D.-K."/>
            <person name="Li Y."/>
            <person name="Chen G.-Z."/>
            <person name="Liu X.-D."/>
            <person name="Liao X.-Y."/>
            <person name="Jiang Y.-T."/>
            <person name="Yu X."/>
            <person name="Hao Y."/>
            <person name="Huang J."/>
            <person name="Zhao X.-W."/>
            <person name="Ke S."/>
            <person name="Chen Y.-Y."/>
            <person name="Wu W.-L."/>
            <person name="Hsu J.-L."/>
            <person name="Lin Y.-F."/>
            <person name="Huang M.-D."/>
            <person name="Li C.-Y."/>
            <person name="Huang L."/>
            <person name="Wang Z.-W."/>
            <person name="Zhao X."/>
            <person name="Zhong W.-Y."/>
            <person name="Peng D.-H."/>
            <person name="Ahmad S."/>
            <person name="Lan S."/>
            <person name="Zhang J.-S."/>
            <person name="Tsai W.-C."/>
            <person name="Van De Peer Y."/>
            <person name="Liu Z.-J."/>
        </authorList>
    </citation>
    <scope>NUCLEOTIDE SEQUENCE</scope>
    <source>
        <strain evidence="4">SCP</strain>
        <tissue evidence="4">Leaves</tissue>
    </source>
</reference>
<dbReference type="InterPro" id="IPR001810">
    <property type="entry name" value="F-box_dom"/>
</dbReference>
<organism evidence="4 5">
    <name type="scientific">Acorus gramineus</name>
    <name type="common">Dwarf sweet flag</name>
    <dbReference type="NCBI Taxonomy" id="55184"/>
    <lineage>
        <taxon>Eukaryota</taxon>
        <taxon>Viridiplantae</taxon>
        <taxon>Streptophyta</taxon>
        <taxon>Embryophyta</taxon>
        <taxon>Tracheophyta</taxon>
        <taxon>Spermatophyta</taxon>
        <taxon>Magnoliopsida</taxon>
        <taxon>Liliopsida</taxon>
        <taxon>Acoraceae</taxon>
        <taxon>Acorus</taxon>
    </lineage>
</organism>
<dbReference type="PANTHER" id="PTHR33110">
    <property type="entry name" value="F-BOX/KELCH-REPEAT PROTEIN-RELATED"/>
    <property type="match status" value="1"/>
</dbReference>
<dbReference type="Proteomes" id="UP001179952">
    <property type="component" value="Unassembled WGS sequence"/>
</dbReference>
<evidence type="ECO:0000313" key="5">
    <source>
        <dbReference type="Proteomes" id="UP001179952"/>
    </source>
</evidence>
<feature type="domain" description="KIB1-4 beta-propeller" evidence="3">
    <location>
        <begin position="110"/>
        <end position="245"/>
    </location>
</feature>
<dbReference type="InterPro" id="IPR036047">
    <property type="entry name" value="F-box-like_dom_sf"/>
</dbReference>
<dbReference type="Pfam" id="PF03478">
    <property type="entry name" value="Beta-prop_KIB1-4"/>
    <property type="match status" value="1"/>
</dbReference>
<feature type="compositionally biased region" description="Pro residues" evidence="1">
    <location>
        <begin position="30"/>
        <end position="45"/>
    </location>
</feature>
<feature type="compositionally biased region" description="Basic residues" evidence="1">
    <location>
        <begin position="11"/>
        <end position="22"/>
    </location>
</feature>
<sequence>MESLTPDFTNKKSRSTMKRRRPALFQPLLLEPPPPPQGPPAPPKTTRPWSKLPLPFVKHLLRRLQIPDYIRFSSVCHAWHISKKRAQTPPSPQLPWLLLPRRVRRPSLTFYSLSEDCLYRIPTPYVTGSECVSAFRGWLLFEPNTPAMSAIPSRFIFNPLSSALHKLPNNPPPPPIIIATAIIDSPSPADPLDFLVVFASATSIYGWKPKSKDKFKKDNELGYFMLCMAAGGEKLYFITDELDLIEYHPGSDATNVLPPMSCPRHLLGRTTTS</sequence>
<keyword evidence="5" id="KW-1185">Reference proteome</keyword>
<dbReference type="Pfam" id="PF00646">
    <property type="entry name" value="F-box"/>
    <property type="match status" value="1"/>
</dbReference>
<evidence type="ECO:0000259" key="3">
    <source>
        <dbReference type="Pfam" id="PF03478"/>
    </source>
</evidence>
<feature type="domain" description="F-box" evidence="2">
    <location>
        <begin position="49"/>
        <end position="80"/>
    </location>
</feature>
<feature type="region of interest" description="Disordered" evidence="1">
    <location>
        <begin position="1"/>
        <end position="48"/>
    </location>
</feature>
<dbReference type="PANTHER" id="PTHR33110:SF71">
    <property type="entry name" value="F-BOX_KELCH-REPEAT PROTEIN"/>
    <property type="match status" value="1"/>
</dbReference>
<dbReference type="EMBL" id="JAUJYN010000011">
    <property type="protein sequence ID" value="KAK1260874.1"/>
    <property type="molecule type" value="Genomic_DNA"/>
</dbReference>
<comment type="caution">
    <text evidence="4">The sequence shown here is derived from an EMBL/GenBank/DDBJ whole genome shotgun (WGS) entry which is preliminary data.</text>
</comment>
<evidence type="ECO:0008006" key="6">
    <source>
        <dbReference type="Google" id="ProtNLM"/>
    </source>
</evidence>
<proteinExistence type="predicted"/>
<protein>
    <recommendedName>
        <fullName evidence="6">F-box domain-containing protein</fullName>
    </recommendedName>
</protein>
<evidence type="ECO:0000256" key="1">
    <source>
        <dbReference type="SAM" id="MobiDB-lite"/>
    </source>
</evidence>
<evidence type="ECO:0000259" key="2">
    <source>
        <dbReference type="Pfam" id="PF00646"/>
    </source>
</evidence>
<accession>A0AAV9A9K8</accession>
<dbReference type="SUPFAM" id="SSF81383">
    <property type="entry name" value="F-box domain"/>
    <property type="match status" value="1"/>
</dbReference>
<name>A0AAV9A9K8_ACOGR</name>
<dbReference type="AlphaFoldDB" id="A0AAV9A9K8"/>
<reference evidence="4" key="1">
    <citation type="journal article" date="2023" name="Nat. Commun.">
        <title>Diploid and tetraploid genomes of Acorus and the evolution of monocots.</title>
        <authorList>
            <person name="Ma L."/>
            <person name="Liu K.W."/>
            <person name="Li Z."/>
            <person name="Hsiao Y.Y."/>
            <person name="Qi Y."/>
            <person name="Fu T."/>
            <person name="Tang G.D."/>
            <person name="Zhang D."/>
            <person name="Sun W.H."/>
            <person name="Liu D.K."/>
            <person name="Li Y."/>
            <person name="Chen G.Z."/>
            <person name="Liu X.D."/>
            <person name="Liao X.Y."/>
            <person name="Jiang Y.T."/>
            <person name="Yu X."/>
            <person name="Hao Y."/>
            <person name="Huang J."/>
            <person name="Zhao X.W."/>
            <person name="Ke S."/>
            <person name="Chen Y.Y."/>
            <person name="Wu W.L."/>
            <person name="Hsu J.L."/>
            <person name="Lin Y.F."/>
            <person name="Huang M.D."/>
            <person name="Li C.Y."/>
            <person name="Huang L."/>
            <person name="Wang Z.W."/>
            <person name="Zhao X."/>
            <person name="Zhong W.Y."/>
            <person name="Peng D.H."/>
            <person name="Ahmad S."/>
            <person name="Lan S."/>
            <person name="Zhang J.S."/>
            <person name="Tsai W.C."/>
            <person name="Van de Peer Y."/>
            <person name="Liu Z.J."/>
        </authorList>
    </citation>
    <scope>NUCLEOTIDE SEQUENCE</scope>
    <source>
        <strain evidence="4">SCP</strain>
    </source>
</reference>
<gene>
    <name evidence="4" type="ORF">QJS04_geneDACA002020</name>
</gene>
<evidence type="ECO:0000313" key="4">
    <source>
        <dbReference type="EMBL" id="KAK1260874.1"/>
    </source>
</evidence>